<protein>
    <submittedName>
        <fullName evidence="2">Uncharacterized protein</fullName>
    </submittedName>
</protein>
<reference evidence="2" key="1">
    <citation type="journal article" date="2022" name="bioRxiv">
        <title>Sequencing and chromosome-scale assembly of the giantPleurodeles waltlgenome.</title>
        <authorList>
            <person name="Brown T."/>
            <person name="Elewa A."/>
            <person name="Iarovenko S."/>
            <person name="Subramanian E."/>
            <person name="Araus A.J."/>
            <person name="Petzold A."/>
            <person name="Susuki M."/>
            <person name="Suzuki K.-i.T."/>
            <person name="Hayashi T."/>
            <person name="Toyoda A."/>
            <person name="Oliveira C."/>
            <person name="Osipova E."/>
            <person name="Leigh N.D."/>
            <person name="Simon A."/>
            <person name="Yun M.H."/>
        </authorList>
    </citation>
    <scope>NUCLEOTIDE SEQUENCE</scope>
    <source>
        <strain evidence="2">20211129_DDA</strain>
        <tissue evidence="2">Liver</tissue>
    </source>
</reference>
<keyword evidence="3" id="KW-1185">Reference proteome</keyword>
<proteinExistence type="predicted"/>
<accession>A0AAV7QDQ4</accession>
<dbReference type="Proteomes" id="UP001066276">
    <property type="component" value="Chromosome 6"/>
</dbReference>
<organism evidence="2 3">
    <name type="scientific">Pleurodeles waltl</name>
    <name type="common">Iberian ribbed newt</name>
    <dbReference type="NCBI Taxonomy" id="8319"/>
    <lineage>
        <taxon>Eukaryota</taxon>
        <taxon>Metazoa</taxon>
        <taxon>Chordata</taxon>
        <taxon>Craniata</taxon>
        <taxon>Vertebrata</taxon>
        <taxon>Euteleostomi</taxon>
        <taxon>Amphibia</taxon>
        <taxon>Batrachia</taxon>
        <taxon>Caudata</taxon>
        <taxon>Salamandroidea</taxon>
        <taxon>Salamandridae</taxon>
        <taxon>Pleurodelinae</taxon>
        <taxon>Pleurodeles</taxon>
    </lineage>
</organism>
<evidence type="ECO:0000313" key="2">
    <source>
        <dbReference type="EMBL" id="KAJ1137636.1"/>
    </source>
</evidence>
<dbReference type="AlphaFoldDB" id="A0AAV7QDQ4"/>
<feature type="region of interest" description="Disordered" evidence="1">
    <location>
        <begin position="1"/>
        <end position="45"/>
    </location>
</feature>
<evidence type="ECO:0000313" key="3">
    <source>
        <dbReference type="Proteomes" id="UP001066276"/>
    </source>
</evidence>
<comment type="caution">
    <text evidence="2">The sequence shown here is derived from an EMBL/GenBank/DDBJ whole genome shotgun (WGS) entry which is preliminary data.</text>
</comment>
<evidence type="ECO:0000256" key="1">
    <source>
        <dbReference type="SAM" id="MobiDB-lite"/>
    </source>
</evidence>
<name>A0AAV7QDQ4_PLEWA</name>
<sequence length="83" mass="9746">MPGRTQQLWSPVPRPCSTSSEHSRGSRQRAQFPVRSAAPHQQRQRGWPLESVFYCCELERPSRNEHFRVPTLDLLLRQRLFSS</sequence>
<dbReference type="EMBL" id="JANPWB010000010">
    <property type="protein sequence ID" value="KAJ1137636.1"/>
    <property type="molecule type" value="Genomic_DNA"/>
</dbReference>
<gene>
    <name evidence="2" type="ORF">NDU88_004034</name>
</gene>